<dbReference type="RefSeq" id="WP_099519911.1">
    <property type="nucleotide sequence ID" value="NZ_CP016808.1"/>
</dbReference>
<dbReference type="AlphaFoldDB" id="A0A1B2DM98"/>
<gene>
    <name evidence="2" type="ORF">BBD42_21895</name>
</gene>
<feature type="transmembrane region" description="Helical" evidence="1">
    <location>
        <begin position="9"/>
        <end position="31"/>
    </location>
</feature>
<proteinExistence type="predicted"/>
<protein>
    <submittedName>
        <fullName evidence="2">Uncharacterized protein</fullName>
    </submittedName>
</protein>
<dbReference type="EMBL" id="CP016808">
    <property type="protein sequence ID" value="ANY68828.1"/>
    <property type="molecule type" value="Genomic_DNA"/>
</dbReference>
<keyword evidence="1" id="KW-0812">Transmembrane</keyword>
<sequence>MEKQLTRSAMFYSIGFIFMLVCAVGAFFYGVQYGSEQTKTSYEMKQLNSEAKSKPTPYQQQDLVSYYHTVFLPYREFQNEWFNALKKLEQDDSADGNAIFKDLSKLAKKKAGEVASFNMQQSPLLGEAQTSVIKSLELFEQTSNRAANKAKTLNSAKLIAAVNDDSIYQAAVKQSLSSQQSYYSAMMKWAATVNSDIPNEYKFPNILEISKWNKLPLIVKNKLMADHLLSHKQLTNFYPQDLVIRIDEFIKTGQASKMKIRSIAAIAELLMNTAAVRNGDYSSGFEQMYSKEVLPLLPFFTNTSS</sequence>
<organism evidence="2">
    <name type="scientific">Paenibacillus sp. BIHB 4019</name>
    <dbReference type="NCBI Taxonomy" id="1870819"/>
    <lineage>
        <taxon>Bacteria</taxon>
        <taxon>Bacillati</taxon>
        <taxon>Bacillota</taxon>
        <taxon>Bacilli</taxon>
        <taxon>Bacillales</taxon>
        <taxon>Paenibacillaceae</taxon>
        <taxon>Paenibacillus</taxon>
    </lineage>
</organism>
<evidence type="ECO:0000256" key="1">
    <source>
        <dbReference type="SAM" id="Phobius"/>
    </source>
</evidence>
<reference evidence="2" key="1">
    <citation type="submission" date="2016-08" db="EMBL/GenBank/DDBJ databases">
        <title>Complete Genome Seqeunce of Paenibacillus sp. BIHB 4019 from tea rhizoplane.</title>
        <authorList>
            <person name="Thakur R."/>
            <person name="Swarnkar M.K."/>
            <person name="Gulati A."/>
        </authorList>
    </citation>
    <scope>NUCLEOTIDE SEQUENCE [LARGE SCALE GENOMIC DNA]</scope>
    <source>
        <strain evidence="2">BIHB4019</strain>
    </source>
</reference>
<keyword evidence="1" id="KW-0472">Membrane</keyword>
<accession>A0A1B2DM98</accession>
<evidence type="ECO:0000313" key="2">
    <source>
        <dbReference type="EMBL" id="ANY68828.1"/>
    </source>
</evidence>
<keyword evidence="1" id="KW-1133">Transmembrane helix</keyword>
<name>A0A1B2DM98_9BACL</name>